<proteinExistence type="predicted"/>
<dbReference type="InterPro" id="IPR036291">
    <property type="entry name" value="NAD(P)-bd_dom_sf"/>
</dbReference>
<gene>
    <name evidence="2" type="ORF">CKF48_12555</name>
</gene>
<name>A0A248TIP5_9BACI</name>
<accession>A0A248TIP5</accession>
<dbReference type="InterPro" id="IPR016040">
    <property type="entry name" value="NAD(P)-bd_dom"/>
</dbReference>
<dbReference type="GO" id="GO:0016646">
    <property type="term" value="F:oxidoreductase activity, acting on the CH-NH group of donors, NAD or NADP as acceptor"/>
    <property type="evidence" value="ECO:0007669"/>
    <property type="project" value="TreeGrafter"/>
</dbReference>
<dbReference type="EMBL" id="CP022983">
    <property type="protein sequence ID" value="ASV68076.1"/>
    <property type="molecule type" value="Genomic_DNA"/>
</dbReference>
<dbReference type="CDD" id="cd05244">
    <property type="entry name" value="BVR-B_like_SDR_a"/>
    <property type="match status" value="1"/>
</dbReference>
<feature type="domain" description="NAD(P)-binding" evidence="1">
    <location>
        <begin position="7"/>
        <end position="192"/>
    </location>
</feature>
<dbReference type="Gene3D" id="3.40.50.720">
    <property type="entry name" value="NAD(P)-binding Rossmann-like Domain"/>
    <property type="match status" value="1"/>
</dbReference>
<evidence type="ECO:0000313" key="2">
    <source>
        <dbReference type="EMBL" id="ASV68076.1"/>
    </source>
</evidence>
<dbReference type="RefSeq" id="WP_095371645.1">
    <property type="nucleotide sequence ID" value="NZ_CP022983.1"/>
</dbReference>
<organism evidence="2 3">
    <name type="scientific">Cytobacillus kochii</name>
    <dbReference type="NCBI Taxonomy" id="859143"/>
    <lineage>
        <taxon>Bacteria</taxon>
        <taxon>Bacillati</taxon>
        <taxon>Bacillota</taxon>
        <taxon>Bacilli</taxon>
        <taxon>Bacillales</taxon>
        <taxon>Bacillaceae</taxon>
        <taxon>Cytobacillus</taxon>
    </lineage>
</organism>
<keyword evidence="3" id="KW-1185">Reference proteome</keyword>
<reference evidence="2 3" key="1">
    <citation type="submission" date="2017-08" db="EMBL/GenBank/DDBJ databases">
        <title>Complete Genome Sequence of Bacillus kochii Oregon-R-modENCODE STRAIN BDGP4, isolated from Drosophila melanogaster gut.</title>
        <authorList>
            <person name="Wan K.H."/>
            <person name="Yu C."/>
            <person name="Park S."/>
            <person name="Hammonds A.S."/>
            <person name="Booth B.W."/>
            <person name="Celniker S.E."/>
        </authorList>
    </citation>
    <scope>NUCLEOTIDE SEQUENCE [LARGE SCALE GENOMIC DNA]</scope>
    <source>
        <strain evidence="2 3">BDGP4</strain>
    </source>
</reference>
<evidence type="ECO:0000313" key="3">
    <source>
        <dbReference type="Proteomes" id="UP000215137"/>
    </source>
</evidence>
<dbReference type="AlphaFoldDB" id="A0A248TIP5"/>
<sequence length="210" mass="23073">MKIAIIGASGKAGQFILDEAVAREHEVTAIVRNAGRINNSQVEVIEKNIFDIQAKDVKKYDIIVNAFKSPQGQEEQHVEAGKVLIDALKGQQSRLIVVGGAGSLYVDEETRLYETADFPKAYLPTATQMGKDLAQLQNSQNVNWTYISPGAFFDAEGKRSGSYQKGKDKLFFNNQGDSYISYADFAIAVLDEAEQGKHVNERIAVVGDRA</sequence>
<dbReference type="Proteomes" id="UP000215137">
    <property type="component" value="Chromosome"/>
</dbReference>
<protein>
    <recommendedName>
        <fullName evidence="1">NAD(P)-binding domain-containing protein</fullName>
    </recommendedName>
</protein>
<dbReference type="PANTHER" id="PTHR43355:SF2">
    <property type="entry name" value="FLAVIN REDUCTASE (NADPH)"/>
    <property type="match status" value="1"/>
</dbReference>
<dbReference type="Pfam" id="PF13460">
    <property type="entry name" value="NAD_binding_10"/>
    <property type="match status" value="1"/>
</dbReference>
<dbReference type="OrthoDB" id="9785372at2"/>
<evidence type="ECO:0000259" key="1">
    <source>
        <dbReference type="Pfam" id="PF13460"/>
    </source>
</evidence>
<dbReference type="SUPFAM" id="SSF51735">
    <property type="entry name" value="NAD(P)-binding Rossmann-fold domains"/>
    <property type="match status" value="1"/>
</dbReference>
<dbReference type="KEGG" id="bko:CKF48_12555"/>
<dbReference type="InterPro" id="IPR051606">
    <property type="entry name" value="Polyketide_Oxido-like"/>
</dbReference>
<dbReference type="PANTHER" id="PTHR43355">
    <property type="entry name" value="FLAVIN REDUCTASE (NADPH)"/>
    <property type="match status" value="1"/>
</dbReference>